<evidence type="ECO:0000256" key="1">
    <source>
        <dbReference type="ARBA" id="ARBA00022670"/>
    </source>
</evidence>
<keyword evidence="1" id="KW-0645">Protease</keyword>
<organism evidence="8 9">
    <name type="scientific">Roseibium aggregatum</name>
    <dbReference type="NCBI Taxonomy" id="187304"/>
    <lineage>
        <taxon>Bacteria</taxon>
        <taxon>Pseudomonadati</taxon>
        <taxon>Pseudomonadota</taxon>
        <taxon>Alphaproteobacteria</taxon>
        <taxon>Hyphomicrobiales</taxon>
        <taxon>Stappiaceae</taxon>
        <taxon>Roseibium</taxon>
    </lineage>
</organism>
<name>A0A939EJU7_9HYPH</name>
<feature type="domain" description="THIF-type NAD/FAD binding fold" evidence="6">
    <location>
        <begin position="185"/>
        <end position="314"/>
    </location>
</feature>
<evidence type="ECO:0000313" key="9">
    <source>
        <dbReference type="Proteomes" id="UP000664096"/>
    </source>
</evidence>
<comment type="caution">
    <text evidence="8">The sequence shown here is derived from an EMBL/GenBank/DDBJ whole genome shotgun (WGS) entry which is preliminary data.</text>
</comment>
<dbReference type="EMBL" id="JAEKJZ010000007">
    <property type="protein sequence ID" value="MBN9673732.1"/>
    <property type="molecule type" value="Genomic_DNA"/>
</dbReference>
<evidence type="ECO:0000259" key="7">
    <source>
        <dbReference type="Pfam" id="PF14464"/>
    </source>
</evidence>
<dbReference type="SUPFAM" id="SSF69572">
    <property type="entry name" value="Activating enzymes of the ubiquitin-like proteins"/>
    <property type="match status" value="1"/>
</dbReference>
<feature type="domain" description="JAB" evidence="7">
    <location>
        <begin position="13"/>
        <end position="115"/>
    </location>
</feature>
<dbReference type="GO" id="GO:0008237">
    <property type="term" value="F:metallopeptidase activity"/>
    <property type="evidence" value="ECO:0007669"/>
    <property type="project" value="UniProtKB-KW"/>
</dbReference>
<keyword evidence="8" id="KW-0808">Transferase</keyword>
<dbReference type="RefSeq" id="WP_207143853.1">
    <property type="nucleotide sequence ID" value="NZ_JAEKJZ010000007.1"/>
</dbReference>
<dbReference type="GO" id="GO:0006508">
    <property type="term" value="P:proteolysis"/>
    <property type="evidence" value="ECO:0007669"/>
    <property type="project" value="UniProtKB-KW"/>
</dbReference>
<keyword evidence="8" id="KW-0548">Nucleotidyltransferase</keyword>
<dbReference type="Pfam" id="PF00899">
    <property type="entry name" value="ThiF"/>
    <property type="match status" value="1"/>
</dbReference>
<sequence>MKPNVTLSLAGSTHARLMKHLLSDDGKEAAAILLCSGSPLPRRRLIVRQVILVPHEACRHRSSSAIVWPGKYIEDAIDAAEQDGLSIILLHSHPGGWLDFSAIDNASDAQVIPCLFEAFGDQHGSAVMTPDGAIRARLYSSDMSCEPVDLVTVAGDDIQFWWNDQISDGVLAKRPLPFSSNMACELNRLSVAYIGVSGTGSIAAEQGARVGFGSLTLVDPDRVEGKNLNRILNSTMDDVSKARLKVEMFADAIATFRGIGVAFPVALTIADRTAIEAVAQCDVIVCCVDSQEGRQFADMIASAFLIPLFDVGVVIPTFVDDGATAIADVCGRIDYIQPGGSTLFDRGVYTPAGLRAEYLRRVDPDAYRDELEAGYLKGVVEEAPSVITLNMRASSAVMNEFIARAYPFRQEPNRLYARTLFSLAACEEDHFAEDDFEHGDDELFGRGSAEPLLGLPCFHRSRKDAA</sequence>
<keyword evidence="5" id="KW-0482">Metalloprotease</keyword>
<dbReference type="GO" id="GO:0046872">
    <property type="term" value="F:metal ion binding"/>
    <property type="evidence" value="ECO:0007669"/>
    <property type="project" value="UniProtKB-KW"/>
</dbReference>
<dbReference type="Proteomes" id="UP000664096">
    <property type="component" value="Unassembled WGS sequence"/>
</dbReference>
<accession>A0A939EJU7</accession>
<dbReference type="GO" id="GO:0008641">
    <property type="term" value="F:ubiquitin-like modifier activating enzyme activity"/>
    <property type="evidence" value="ECO:0007669"/>
    <property type="project" value="InterPro"/>
</dbReference>
<evidence type="ECO:0000256" key="2">
    <source>
        <dbReference type="ARBA" id="ARBA00022723"/>
    </source>
</evidence>
<keyword evidence="3" id="KW-0378">Hydrolase</keyword>
<dbReference type="GO" id="GO:0016779">
    <property type="term" value="F:nucleotidyltransferase activity"/>
    <property type="evidence" value="ECO:0007669"/>
    <property type="project" value="UniProtKB-KW"/>
</dbReference>
<keyword evidence="2" id="KW-0479">Metal-binding</keyword>
<dbReference type="InterPro" id="IPR000594">
    <property type="entry name" value="ThiF_NAD_FAD-bd"/>
</dbReference>
<evidence type="ECO:0000256" key="3">
    <source>
        <dbReference type="ARBA" id="ARBA00022801"/>
    </source>
</evidence>
<dbReference type="AlphaFoldDB" id="A0A939EJU7"/>
<evidence type="ECO:0000313" key="8">
    <source>
        <dbReference type="EMBL" id="MBN9673732.1"/>
    </source>
</evidence>
<evidence type="ECO:0000259" key="6">
    <source>
        <dbReference type="Pfam" id="PF00899"/>
    </source>
</evidence>
<gene>
    <name evidence="8" type="ORF">JF539_25475</name>
</gene>
<dbReference type="InterPro" id="IPR035985">
    <property type="entry name" value="Ubiquitin-activating_enz"/>
</dbReference>
<proteinExistence type="predicted"/>
<protein>
    <submittedName>
        <fullName evidence="8">ThiF family adenylyltransferase</fullName>
    </submittedName>
</protein>
<keyword evidence="4" id="KW-0862">Zinc</keyword>
<evidence type="ECO:0000256" key="5">
    <source>
        <dbReference type="ARBA" id="ARBA00023049"/>
    </source>
</evidence>
<dbReference type="InterPro" id="IPR028090">
    <property type="entry name" value="JAB_dom_prok"/>
</dbReference>
<dbReference type="Pfam" id="PF14464">
    <property type="entry name" value="Prok-JAB"/>
    <property type="match status" value="1"/>
</dbReference>
<dbReference type="Gene3D" id="3.40.50.720">
    <property type="entry name" value="NAD(P)-binding Rossmann-like Domain"/>
    <property type="match status" value="1"/>
</dbReference>
<evidence type="ECO:0000256" key="4">
    <source>
        <dbReference type="ARBA" id="ARBA00022833"/>
    </source>
</evidence>
<reference evidence="8" key="1">
    <citation type="submission" date="2020-12" db="EMBL/GenBank/DDBJ databases">
        <title>Oil enriched cultivation method for isolating marine PHA-producing bacteria.</title>
        <authorList>
            <person name="Zheng W."/>
            <person name="Yu S."/>
            <person name="Huang Y."/>
        </authorList>
    </citation>
    <scope>NUCLEOTIDE SEQUENCE</scope>
    <source>
        <strain evidence="8">SY-2-12</strain>
    </source>
</reference>